<sequence>MTKVSKLRGLKSSSRRLKANPFQIFIWSRNILKHVNKNKRSTTPDSKEWGDATCSVCMEFPHNAVLLLCSSYSNGCRPYMCATSHRFSNCLDEYKKAYTKVTPAQHIRPCGDSNDSFGLSLGCYDEKMEVSELLCPLCRGQVKGWTVVEPARKYLNQKKRTCMQGSCSFVGNYKQLKKHVKAEHPLARPREVDPELEEEWKRLEQERERNDVISTATSSMPGAIIVGDYVIEVSNPFSRDYVEDDYSEADGFSFETFMARRNADFRLSRASGRGYGYQSPEDNDIGVRLRAALSGEVSHDIPPASIRHRRLLFPRFLRRRRWR</sequence>
<evidence type="ECO:0000313" key="1">
    <source>
        <dbReference type="EMBL" id="GMH00287.1"/>
    </source>
</evidence>
<dbReference type="PANTHER" id="PTHR31197">
    <property type="entry name" value="OS01G0612600 PROTEIN"/>
    <property type="match status" value="1"/>
</dbReference>
<evidence type="ECO:0000313" key="2">
    <source>
        <dbReference type="Proteomes" id="UP001279734"/>
    </source>
</evidence>
<protein>
    <submittedName>
        <fullName evidence="1">Uncharacterized protein</fullName>
    </submittedName>
</protein>
<name>A0AAD3RWL3_NEPGR</name>
<gene>
    <name evidence="1" type="ORF">Nepgr_002126</name>
</gene>
<dbReference type="Proteomes" id="UP001279734">
    <property type="component" value="Unassembled WGS sequence"/>
</dbReference>
<accession>A0AAD3RWL3</accession>
<proteinExistence type="predicted"/>
<dbReference type="AlphaFoldDB" id="A0AAD3RWL3"/>
<reference evidence="1" key="1">
    <citation type="submission" date="2023-05" db="EMBL/GenBank/DDBJ databases">
        <title>Nepenthes gracilis genome sequencing.</title>
        <authorList>
            <person name="Fukushima K."/>
        </authorList>
    </citation>
    <scope>NUCLEOTIDE SEQUENCE</scope>
    <source>
        <strain evidence="1">SING2019-196</strain>
    </source>
</reference>
<organism evidence="1 2">
    <name type="scientific">Nepenthes gracilis</name>
    <name type="common">Slender pitcher plant</name>
    <dbReference type="NCBI Taxonomy" id="150966"/>
    <lineage>
        <taxon>Eukaryota</taxon>
        <taxon>Viridiplantae</taxon>
        <taxon>Streptophyta</taxon>
        <taxon>Embryophyta</taxon>
        <taxon>Tracheophyta</taxon>
        <taxon>Spermatophyta</taxon>
        <taxon>Magnoliopsida</taxon>
        <taxon>eudicotyledons</taxon>
        <taxon>Gunneridae</taxon>
        <taxon>Pentapetalae</taxon>
        <taxon>Caryophyllales</taxon>
        <taxon>Nepenthaceae</taxon>
        <taxon>Nepenthes</taxon>
    </lineage>
</organism>
<dbReference type="PANTHER" id="PTHR31197:SF21">
    <property type="entry name" value="C2H2-TYPE DOMAIN-CONTAINING PROTEIN"/>
    <property type="match status" value="1"/>
</dbReference>
<dbReference type="EMBL" id="BSYO01000002">
    <property type="protein sequence ID" value="GMH00287.1"/>
    <property type="molecule type" value="Genomic_DNA"/>
</dbReference>
<dbReference type="InterPro" id="IPR012866">
    <property type="entry name" value="DUF1644"/>
</dbReference>
<dbReference type="Pfam" id="PF07800">
    <property type="entry name" value="DUF1644"/>
    <property type="match status" value="1"/>
</dbReference>
<keyword evidence="2" id="KW-1185">Reference proteome</keyword>
<comment type="caution">
    <text evidence="1">The sequence shown here is derived from an EMBL/GenBank/DDBJ whole genome shotgun (WGS) entry which is preliminary data.</text>
</comment>